<feature type="region of interest" description="Disordered" evidence="1">
    <location>
        <begin position="23"/>
        <end position="44"/>
    </location>
</feature>
<name>A0A2M9DAS7_9MICO</name>
<dbReference type="AlphaFoldDB" id="A0A2M9DAS7"/>
<dbReference type="EMBL" id="PGFH01000001">
    <property type="protein sequence ID" value="PJJ82583.1"/>
    <property type="molecule type" value="Genomic_DNA"/>
</dbReference>
<sequence length="323" mass="34768">MSTSTRFDIDLSFSLIEPIFDDADDASSDSGESGAAPLETEKMTGTISASGTDIEVFSSKPELFLQARTVKLKDVRIAAKALAERGLTVALTGPLGLIARVGAIKPSVAQRVLTGSPHISLGSRAAIAPLLRRRDSAGATASEMQFPPGTLLPLAPTFDRFVRRQITTTHYAPGAGRPRLFFVVGSENWNGQMPREFELRSEVTTIGSSSAADLQLPGLEPIHAEIRHDDDDEYVLHAIGAVGGGSRPLRGQDPGARTLRTGARMEMGEWRLGFFREEYADHGRPFGGRIGGEMGHQKPQPGRHRAEAEPVVLPEGPEVPETR</sequence>
<dbReference type="RefSeq" id="WP_189621806.1">
    <property type="nucleotide sequence ID" value="NZ_BMZU01000001.1"/>
</dbReference>
<evidence type="ECO:0000313" key="3">
    <source>
        <dbReference type="Proteomes" id="UP000231742"/>
    </source>
</evidence>
<gene>
    <name evidence="2" type="ORF">CLV85_1785</name>
</gene>
<accession>A0A2M9DAS7</accession>
<evidence type="ECO:0000313" key="2">
    <source>
        <dbReference type="EMBL" id="PJJ82583.1"/>
    </source>
</evidence>
<dbReference type="Proteomes" id="UP000231742">
    <property type="component" value="Unassembled WGS sequence"/>
</dbReference>
<protein>
    <recommendedName>
        <fullName evidence="4">FHA domain-containing protein</fullName>
    </recommendedName>
</protein>
<evidence type="ECO:0008006" key="4">
    <source>
        <dbReference type="Google" id="ProtNLM"/>
    </source>
</evidence>
<evidence type="ECO:0000256" key="1">
    <source>
        <dbReference type="SAM" id="MobiDB-lite"/>
    </source>
</evidence>
<comment type="caution">
    <text evidence="2">The sequence shown here is derived from an EMBL/GenBank/DDBJ whole genome shotgun (WGS) entry which is preliminary data.</text>
</comment>
<reference evidence="2 3" key="1">
    <citation type="submission" date="2017-11" db="EMBL/GenBank/DDBJ databases">
        <title>Genomic Encyclopedia of Archaeal and Bacterial Type Strains, Phase II (KMG-II): From Individual Species to Whole Genera.</title>
        <authorList>
            <person name="Goeker M."/>
        </authorList>
    </citation>
    <scope>NUCLEOTIDE SEQUENCE [LARGE SCALE GENOMIC DNA]</scope>
    <source>
        <strain evidence="2 3">DSM 16400</strain>
    </source>
</reference>
<dbReference type="InterPro" id="IPR008984">
    <property type="entry name" value="SMAD_FHA_dom_sf"/>
</dbReference>
<proteinExistence type="predicted"/>
<organism evidence="2 3">
    <name type="scientific">Salinibacterium amurskyense</name>
    <dbReference type="NCBI Taxonomy" id="205941"/>
    <lineage>
        <taxon>Bacteria</taxon>
        <taxon>Bacillati</taxon>
        <taxon>Actinomycetota</taxon>
        <taxon>Actinomycetes</taxon>
        <taxon>Micrococcales</taxon>
        <taxon>Microbacteriaceae</taxon>
        <taxon>Salinibacterium</taxon>
    </lineage>
</organism>
<keyword evidence="3" id="KW-1185">Reference proteome</keyword>
<dbReference type="SUPFAM" id="SSF49879">
    <property type="entry name" value="SMAD/FHA domain"/>
    <property type="match status" value="1"/>
</dbReference>
<feature type="region of interest" description="Disordered" evidence="1">
    <location>
        <begin position="289"/>
        <end position="323"/>
    </location>
</feature>